<evidence type="ECO:0000256" key="5">
    <source>
        <dbReference type="ARBA" id="ARBA00022989"/>
    </source>
</evidence>
<evidence type="ECO:0000256" key="7">
    <source>
        <dbReference type="SAM" id="Phobius"/>
    </source>
</evidence>
<keyword evidence="6 7" id="KW-0472">Membrane</keyword>
<dbReference type="EMBL" id="QMBQ01000003">
    <property type="protein sequence ID" value="RAZ77004.1"/>
    <property type="molecule type" value="Genomic_DNA"/>
</dbReference>
<evidence type="ECO:0000256" key="2">
    <source>
        <dbReference type="ARBA" id="ARBA00006679"/>
    </source>
</evidence>
<dbReference type="OrthoDB" id="9810206at2"/>
<proteinExistence type="inferred from homology"/>
<keyword evidence="5 7" id="KW-1133">Transmembrane helix</keyword>
<dbReference type="InterPro" id="IPR051907">
    <property type="entry name" value="DoxX-like_oxidoreductase"/>
</dbReference>
<feature type="transmembrane region" description="Helical" evidence="7">
    <location>
        <begin position="44"/>
        <end position="64"/>
    </location>
</feature>
<dbReference type="PANTHER" id="PTHR33452:SF1">
    <property type="entry name" value="INNER MEMBRANE PROTEIN YPHA-RELATED"/>
    <property type="match status" value="1"/>
</dbReference>
<reference evidence="9" key="1">
    <citation type="submission" date="2018-06" db="EMBL/GenBank/DDBJ databases">
        <authorList>
            <person name="Helene L.C."/>
            <person name="Dall'Agnol R."/>
            <person name="Delamuta J.R."/>
            <person name="Hungria M."/>
        </authorList>
    </citation>
    <scope>NUCLEOTIDE SEQUENCE [LARGE SCALE GENOMIC DNA]</scope>
    <source>
        <strain evidence="9">CNPSo 3140</strain>
    </source>
</reference>
<feature type="transmembrane region" description="Helical" evidence="7">
    <location>
        <begin position="70"/>
        <end position="86"/>
    </location>
</feature>
<dbReference type="RefSeq" id="WP_112127284.1">
    <property type="nucleotide sequence ID" value="NZ_QMBQ01000003.1"/>
</dbReference>
<evidence type="ECO:0000313" key="9">
    <source>
        <dbReference type="Proteomes" id="UP000251956"/>
    </source>
</evidence>
<keyword evidence="4 7" id="KW-0812">Transmembrane</keyword>
<comment type="subcellular location">
    <subcellularLocation>
        <location evidence="1">Cell membrane</location>
        <topology evidence="1">Multi-pass membrane protein</topology>
    </subcellularLocation>
</comment>
<evidence type="ECO:0000256" key="4">
    <source>
        <dbReference type="ARBA" id="ARBA00022692"/>
    </source>
</evidence>
<accession>A0A330GS80</accession>
<evidence type="ECO:0000256" key="6">
    <source>
        <dbReference type="ARBA" id="ARBA00023136"/>
    </source>
</evidence>
<dbReference type="AlphaFoldDB" id="A0A330GS80"/>
<name>A0A330GS80_9HYPH</name>
<keyword evidence="3" id="KW-1003">Cell membrane</keyword>
<feature type="transmembrane region" description="Helical" evidence="7">
    <location>
        <begin position="98"/>
        <end position="121"/>
    </location>
</feature>
<organism evidence="8 9">
    <name type="scientific">Mesorhizobium atlanticum</name>
    <dbReference type="NCBI Taxonomy" id="2233532"/>
    <lineage>
        <taxon>Bacteria</taxon>
        <taxon>Pseudomonadati</taxon>
        <taxon>Pseudomonadota</taxon>
        <taxon>Alphaproteobacteria</taxon>
        <taxon>Hyphomicrobiales</taxon>
        <taxon>Phyllobacteriaceae</taxon>
        <taxon>Mesorhizobium</taxon>
    </lineage>
</organism>
<dbReference type="PANTHER" id="PTHR33452">
    <property type="entry name" value="OXIDOREDUCTASE CATD-RELATED"/>
    <property type="match status" value="1"/>
</dbReference>
<dbReference type="Pfam" id="PF07681">
    <property type="entry name" value="DoxX"/>
    <property type="match status" value="1"/>
</dbReference>
<dbReference type="GO" id="GO:0005886">
    <property type="term" value="C:plasma membrane"/>
    <property type="evidence" value="ECO:0007669"/>
    <property type="project" value="UniProtKB-SubCell"/>
</dbReference>
<comment type="similarity">
    <text evidence="2">Belongs to the DoxX family.</text>
</comment>
<evidence type="ECO:0000256" key="3">
    <source>
        <dbReference type="ARBA" id="ARBA00022475"/>
    </source>
</evidence>
<keyword evidence="9" id="KW-1185">Reference proteome</keyword>
<reference evidence="8 9" key="2">
    <citation type="submission" date="2018-07" db="EMBL/GenBank/DDBJ databases">
        <title>Diversity of Mesorhizobium strains in Brazil.</title>
        <authorList>
            <person name="Helene L.C.F."/>
            <person name="Dall'Agnol R."/>
            <person name="Delamuta J.R.M."/>
            <person name="Hungria M."/>
        </authorList>
    </citation>
    <scope>NUCLEOTIDE SEQUENCE [LARGE SCALE GENOMIC DNA]</scope>
    <source>
        <strain evidence="8 9">CNPSo 3140</strain>
    </source>
</reference>
<evidence type="ECO:0000256" key="1">
    <source>
        <dbReference type="ARBA" id="ARBA00004651"/>
    </source>
</evidence>
<feature type="transmembrane region" description="Helical" evidence="7">
    <location>
        <begin position="6"/>
        <end position="23"/>
    </location>
</feature>
<protein>
    <submittedName>
        <fullName evidence="8">DoxX family protein</fullName>
    </submittedName>
</protein>
<dbReference type="Proteomes" id="UP000251956">
    <property type="component" value="Unassembled WGS sequence"/>
</dbReference>
<sequence length="130" mass="13284">MHNEALLIARLFLGIPFIVWGVLKLRGGEAKLVPGLQALGLPDAVGFAYLIGLCEFVGGVAVVLGYPLSTASVLLGLWCLVTGYDAHRGNITELLKNATMAGGFFALAIAGAGSISLFGGAPGGLFADLP</sequence>
<evidence type="ECO:0000313" key="8">
    <source>
        <dbReference type="EMBL" id="RAZ77004.1"/>
    </source>
</evidence>
<comment type="caution">
    <text evidence="8">The sequence shown here is derived from an EMBL/GenBank/DDBJ whole genome shotgun (WGS) entry which is preliminary data.</text>
</comment>
<gene>
    <name evidence="8" type="ORF">DPM35_10805</name>
</gene>
<dbReference type="InterPro" id="IPR032808">
    <property type="entry name" value="DoxX"/>
</dbReference>